<dbReference type="RefSeq" id="WP_101820026.1">
    <property type="nucleotide sequence ID" value="NZ_PKJC01000005.1"/>
</dbReference>
<proteinExistence type="predicted"/>
<evidence type="ECO:0000313" key="3">
    <source>
        <dbReference type="Proteomes" id="UP000234662"/>
    </source>
</evidence>
<comment type="caution">
    <text evidence="2">The sequence shown here is derived from an EMBL/GenBank/DDBJ whole genome shotgun (WGS) entry which is preliminary data.</text>
</comment>
<protein>
    <recommendedName>
        <fullName evidence="1">Hemerythrin-like domain-containing protein</fullName>
    </recommendedName>
</protein>
<feature type="domain" description="Hemerythrin-like" evidence="1">
    <location>
        <begin position="24"/>
        <end position="157"/>
    </location>
</feature>
<gene>
    <name evidence="2" type="ORF">CYJ73_09900</name>
</gene>
<evidence type="ECO:0000313" key="2">
    <source>
        <dbReference type="EMBL" id="PKZ65852.1"/>
    </source>
</evidence>
<sequence length="230" mass="25205">MTSRPTSRTDITASSTPDLTGMKIAHRGMLHDTRRFAEILGRIGGGEPCDGHRRDAIAGYLDQLCASIHHHHTIEDEVVWPILTASAGAAVDVHDLEDDHTQLEALLAILQARIAAFSAAKPDRLGVAATDLAATLDDVHQLLGEHIADEERVVFPIVDRYVSVADWDRVEKAARAGASMRFEVPRMMRHADERELAKMKSEAGPVIRAMLALLVRSFDKREALIAGPAR</sequence>
<dbReference type="Pfam" id="PF01814">
    <property type="entry name" value="Hemerythrin"/>
    <property type="match status" value="1"/>
</dbReference>
<dbReference type="Gene3D" id="1.20.120.520">
    <property type="entry name" value="nmb1532 protein domain like"/>
    <property type="match status" value="1"/>
</dbReference>
<dbReference type="STRING" id="2055.BCM27_23565"/>
<evidence type="ECO:0000259" key="1">
    <source>
        <dbReference type="Pfam" id="PF01814"/>
    </source>
</evidence>
<name>A0A2I1R9N3_9ACTN</name>
<dbReference type="AlphaFoldDB" id="A0A2I1R9N3"/>
<accession>A0A2I1R9N3</accession>
<dbReference type="Proteomes" id="UP000234662">
    <property type="component" value="Unassembled WGS sequence"/>
</dbReference>
<organism evidence="2 3">
    <name type="scientific">Gordonia terrae</name>
    <dbReference type="NCBI Taxonomy" id="2055"/>
    <lineage>
        <taxon>Bacteria</taxon>
        <taxon>Bacillati</taxon>
        <taxon>Actinomycetota</taxon>
        <taxon>Actinomycetes</taxon>
        <taxon>Mycobacteriales</taxon>
        <taxon>Gordoniaceae</taxon>
        <taxon>Gordonia</taxon>
    </lineage>
</organism>
<dbReference type="CDD" id="cd12108">
    <property type="entry name" value="Hr-like"/>
    <property type="match status" value="1"/>
</dbReference>
<dbReference type="EMBL" id="PKJC01000005">
    <property type="protein sequence ID" value="PKZ65852.1"/>
    <property type="molecule type" value="Genomic_DNA"/>
</dbReference>
<dbReference type="InterPro" id="IPR012312">
    <property type="entry name" value="Hemerythrin-like"/>
</dbReference>
<reference evidence="2 3" key="1">
    <citation type="submission" date="2017-12" db="EMBL/GenBank/DDBJ databases">
        <title>Phylogenetic diversity of female urinary microbiome.</title>
        <authorList>
            <person name="Thomas-White K."/>
            <person name="Wolfe A.J."/>
        </authorList>
    </citation>
    <scope>NUCLEOTIDE SEQUENCE [LARGE SCALE GENOMIC DNA]</scope>
    <source>
        <strain evidence="2 3">UMB0777</strain>
    </source>
</reference>